<evidence type="ECO:0000313" key="5">
    <source>
        <dbReference type="Proteomes" id="UP000192315"/>
    </source>
</evidence>
<feature type="transmembrane region" description="Helical" evidence="1">
    <location>
        <begin position="32"/>
        <end position="52"/>
    </location>
</feature>
<evidence type="ECO:0000313" key="2">
    <source>
        <dbReference type="EMBL" id="AAT43500.1"/>
    </source>
</evidence>
<protein>
    <submittedName>
        <fullName evidence="2">Hypothetical membrane protein</fullName>
    </submittedName>
</protein>
<dbReference type="AlphaFoldDB" id="Q6L0K2"/>
<sequence length="231" mass="26216">MNSEGNDFAVEELIEAVEYVQNAEKIILKNTFFRYFVSWGLIFEAFVSIYFFSMNVNIRPPYLLGFVVGPFYLILIIIGGVLSTRYFRPLNGFRRFSYRVLGISIRRFSTVAGLSIYGSLIVLILFISAYTAFMHNINYPVEIAFNLIDLALAIIPLYLLIIMKAAFLRIPVQGYVSSISFLVSVIIPSIFYITGYLLYQSPGDLYAIAWAVTGMLWIISGITMRPHTGDD</sequence>
<keyword evidence="1" id="KW-0472">Membrane</keyword>
<dbReference type="EMBL" id="FWYE01000001">
    <property type="protein sequence ID" value="SMD30191.1"/>
    <property type="molecule type" value="Genomic_DNA"/>
</dbReference>
<feature type="transmembrane region" description="Helical" evidence="1">
    <location>
        <begin position="143"/>
        <end position="163"/>
    </location>
</feature>
<dbReference type="KEGG" id="pto:PTO0915"/>
<keyword evidence="1" id="KW-1133">Transmembrane helix</keyword>
<dbReference type="InParanoid" id="Q6L0K2"/>
<keyword evidence="1" id="KW-0812">Transmembrane</keyword>
<name>Q6L0K2_PICTO</name>
<feature type="transmembrane region" description="Helical" evidence="1">
    <location>
        <begin position="108"/>
        <end position="131"/>
    </location>
</feature>
<feature type="transmembrane region" description="Helical" evidence="1">
    <location>
        <begin position="64"/>
        <end position="87"/>
    </location>
</feature>
<dbReference type="PaxDb" id="263820-PTO0915"/>
<accession>A0A8G2FVF3</accession>
<dbReference type="STRING" id="263820.PTO0915"/>
<proteinExistence type="predicted"/>
<evidence type="ECO:0000256" key="1">
    <source>
        <dbReference type="SAM" id="Phobius"/>
    </source>
</evidence>
<dbReference type="Proteomes" id="UP000192315">
    <property type="component" value="Unassembled WGS sequence"/>
</dbReference>
<feature type="transmembrane region" description="Helical" evidence="1">
    <location>
        <begin position="175"/>
        <end position="199"/>
    </location>
</feature>
<reference evidence="2 4" key="1">
    <citation type="journal article" date="2004" name="Proc. Natl. Acad. Sci. U.S.A.">
        <title>Genome sequence of Picrophilus torridus and its implications for life around pH 0.</title>
        <authorList>
            <person name="Futterer O."/>
            <person name="Angelov A."/>
            <person name="Liesegang H."/>
            <person name="Gottschalk G."/>
            <person name="Schleper C."/>
            <person name="Schepers B."/>
            <person name="Dock C."/>
            <person name="Antranikian G."/>
            <person name="Liebl W."/>
        </authorList>
    </citation>
    <scope>NUCLEOTIDE SEQUENCE [LARGE SCALE GENOMIC DNA]</scope>
    <source>
        <strain evidence="4">ATCC 700027 / DSM 9790 / JCM 10055 / NBRC 100828</strain>
        <strain evidence="2">DSM 9790</strain>
    </source>
</reference>
<dbReference type="Proteomes" id="UP000000438">
    <property type="component" value="Chromosome"/>
</dbReference>
<accession>Q6L0K2</accession>
<evidence type="ECO:0000313" key="3">
    <source>
        <dbReference type="EMBL" id="SMD30191.1"/>
    </source>
</evidence>
<organism evidence="2 4">
    <name type="scientific">Picrophilus torridus (strain ATCC 700027 / DSM 9790 / JCM 10055 / NBRC 100828 / KAW 2/3)</name>
    <dbReference type="NCBI Taxonomy" id="1122961"/>
    <lineage>
        <taxon>Archaea</taxon>
        <taxon>Methanobacteriati</taxon>
        <taxon>Thermoplasmatota</taxon>
        <taxon>Thermoplasmata</taxon>
        <taxon>Thermoplasmatales</taxon>
        <taxon>Picrophilaceae</taxon>
        <taxon>Picrophilus</taxon>
    </lineage>
</organism>
<keyword evidence="5" id="KW-1185">Reference proteome</keyword>
<reference evidence="3 5" key="3">
    <citation type="submission" date="2017-04" db="EMBL/GenBank/DDBJ databases">
        <authorList>
            <person name="Varghese N."/>
            <person name="Submissions S."/>
        </authorList>
    </citation>
    <scope>NUCLEOTIDE SEQUENCE [LARGE SCALE GENOMIC DNA]</scope>
    <source>
        <strain evidence="3 5">DSM 9789</strain>
    </source>
</reference>
<dbReference type="GeneID" id="2844524"/>
<reference evidence="2" key="2">
    <citation type="submission" date="2004-02" db="EMBL/GenBank/DDBJ databases">
        <authorList>
            <person name="Fuetterer O."/>
            <person name="Angelov A."/>
            <person name="Liesegang H."/>
            <person name="Gottschalk G."/>
            <person name="Schleper C."/>
            <person name="Schepers B."/>
            <person name="Dock C."/>
            <person name="Antranikian G."/>
            <person name="Liebl W."/>
        </authorList>
    </citation>
    <scope>NUCLEOTIDE SEQUENCE</scope>
    <source>
        <strain evidence="2">DSM 9790</strain>
    </source>
</reference>
<dbReference type="EMBL" id="AE017261">
    <property type="protein sequence ID" value="AAT43500.1"/>
    <property type="molecule type" value="Genomic_DNA"/>
</dbReference>
<feature type="transmembrane region" description="Helical" evidence="1">
    <location>
        <begin position="205"/>
        <end position="224"/>
    </location>
</feature>
<evidence type="ECO:0000313" key="4">
    <source>
        <dbReference type="Proteomes" id="UP000000438"/>
    </source>
</evidence>
<dbReference type="HOGENOM" id="CLU_1197667_0_0_2"/>
<dbReference type="RefSeq" id="WP_011177716.1">
    <property type="nucleotide sequence ID" value="NC_005877.1"/>
</dbReference>
<gene>
    <name evidence="2" type="ordered locus">PTO0915</name>
    <name evidence="3" type="ORF">SAMN02745355_0053</name>
</gene>